<dbReference type="Proteomes" id="UP000060043">
    <property type="component" value="Chromosome"/>
</dbReference>
<sequence length="190" mass="22183">MLKELRQELSNLNEKILNHPFILRAESGDLPLSKLELFYDQQWYIVNYDLRSLAIMVSRANQQDELDFFLSTLQGDYEGLKILREVAKKTYSPLPTAISYTHYLSWLANYGNSGEQAVALTVNLPVWAENCRRLANAFRGKADVRFLDLFGRVEIDDNKVETIVSRYLGRYKEISTIIQFYELQFWNSLL</sequence>
<dbReference type="RefSeq" id="WP_011279071.1">
    <property type="nucleotide sequence ID" value="NZ_BHWZ01000006.1"/>
</dbReference>
<dbReference type="InterPro" id="IPR004305">
    <property type="entry name" value="Thiaminase-2/PQQC"/>
</dbReference>
<organism evidence="2 5">
    <name type="scientific">Sulfolobus acidocaldarius</name>
    <dbReference type="NCBI Taxonomy" id="2285"/>
    <lineage>
        <taxon>Archaea</taxon>
        <taxon>Thermoproteota</taxon>
        <taxon>Thermoprotei</taxon>
        <taxon>Sulfolobales</taxon>
        <taxon>Sulfolobaceae</taxon>
        <taxon>Sulfolobus</taxon>
    </lineage>
</organism>
<dbReference type="Pfam" id="PF03070">
    <property type="entry name" value="TENA_THI-4"/>
    <property type="match status" value="1"/>
</dbReference>
<proteinExistence type="predicted"/>
<dbReference type="AlphaFoldDB" id="A0A0U3GMU8"/>
<evidence type="ECO:0000259" key="1">
    <source>
        <dbReference type="Pfam" id="PF03070"/>
    </source>
</evidence>
<reference evidence="4 5" key="1">
    <citation type="submission" date="2015-12" db="EMBL/GenBank/DDBJ databases">
        <title>A stable core within a dynamic pangenome in Sulfolobus acidocaldarius.</title>
        <authorList>
            <person name="Anderson R."/>
            <person name="Kouris A."/>
            <person name="Seward C."/>
            <person name="Campbell K."/>
            <person name="Whitaker R."/>
        </authorList>
    </citation>
    <scope>NUCLEOTIDE SEQUENCE [LARGE SCALE GENOMIC DNA]</scope>
    <source>
        <strain evidence="2 5">GG12-C01-09</strain>
        <strain evidence="3 4">NG05B_CO5_07</strain>
    </source>
</reference>
<dbReference type="OMA" id="YTHFLSW"/>
<evidence type="ECO:0000313" key="3">
    <source>
        <dbReference type="EMBL" id="ALU32391.1"/>
    </source>
</evidence>
<evidence type="ECO:0000313" key="2">
    <source>
        <dbReference type="EMBL" id="ALU29656.1"/>
    </source>
</evidence>
<dbReference type="OrthoDB" id="42133at2157"/>
<accession>A0A0U3GMU8</accession>
<dbReference type="EMBL" id="CP013695">
    <property type="protein sequence ID" value="ALU32391.1"/>
    <property type="molecule type" value="Genomic_DNA"/>
</dbReference>
<dbReference type="EMBL" id="CP013694">
    <property type="protein sequence ID" value="ALU29656.1"/>
    <property type="molecule type" value="Genomic_DNA"/>
</dbReference>
<dbReference type="Proteomes" id="UP000065473">
    <property type="component" value="Chromosome"/>
</dbReference>
<dbReference type="PaxDb" id="1435377-SUSAZ_10725"/>
<dbReference type="STRING" id="1435377.SUSAZ_10725"/>
<evidence type="ECO:0000313" key="4">
    <source>
        <dbReference type="Proteomes" id="UP000060043"/>
    </source>
</evidence>
<gene>
    <name evidence="2" type="ORF">ATY89_06690</name>
    <name evidence="3" type="ORF">ATZ20_09710</name>
</gene>
<dbReference type="SUPFAM" id="SSF48613">
    <property type="entry name" value="Heme oxygenase-like"/>
    <property type="match status" value="1"/>
</dbReference>
<dbReference type="GeneID" id="14552796"/>
<dbReference type="InterPro" id="IPR016084">
    <property type="entry name" value="Haem_Oase-like_multi-hlx"/>
</dbReference>
<name>A0A0U3GMU8_9CREN</name>
<feature type="domain" description="Thiaminase-2/PQQC" evidence="1">
    <location>
        <begin position="7"/>
        <end position="187"/>
    </location>
</feature>
<evidence type="ECO:0000313" key="5">
    <source>
        <dbReference type="Proteomes" id="UP000065473"/>
    </source>
</evidence>
<protein>
    <submittedName>
        <fullName evidence="2">TenA family transcriptional regulator</fullName>
    </submittedName>
</protein>
<dbReference type="Gene3D" id="1.20.910.10">
    <property type="entry name" value="Heme oxygenase-like"/>
    <property type="match status" value="1"/>
</dbReference>